<dbReference type="RefSeq" id="WP_209137970.1">
    <property type="nucleotide sequence ID" value="NZ_JAGHKO010000001.1"/>
</dbReference>
<sequence>MQTNNSNAESRRDFLGKLAAGAAALGTVSLAPFQAQALPGLTDHDEHEYSGAEEWFNKIKGKHRIVFDATQPHEMMPFAWPKVFLLTNAATGTPEKDCSVVVVLRHDAVGYALQNEMWEKYKLGELFKANDPLTKAPATRNPFWKPKEGDFKVPGLGNVAIGINELQDSGVMFCACEMAITVYSAVAADMMKADVTAVKKEWLGAVLPNIQIVPSGVWALGRAQEHGCTYCFAG</sequence>
<organism evidence="1 2">
    <name type="scientific">Niastella soli</name>
    <dbReference type="NCBI Taxonomy" id="2821487"/>
    <lineage>
        <taxon>Bacteria</taxon>
        <taxon>Pseudomonadati</taxon>
        <taxon>Bacteroidota</taxon>
        <taxon>Chitinophagia</taxon>
        <taxon>Chitinophagales</taxon>
        <taxon>Chitinophagaceae</taxon>
        <taxon>Niastella</taxon>
    </lineage>
</organism>
<dbReference type="InterPro" id="IPR006311">
    <property type="entry name" value="TAT_signal"/>
</dbReference>
<dbReference type="NCBIfam" id="TIGR01409">
    <property type="entry name" value="TAT_signal_seq"/>
    <property type="match status" value="1"/>
</dbReference>
<dbReference type="EMBL" id="JAGHKO010000001">
    <property type="protein sequence ID" value="MBO9199917.1"/>
    <property type="molecule type" value="Genomic_DNA"/>
</dbReference>
<dbReference type="InterPro" id="IPR019546">
    <property type="entry name" value="TAT_signal_bac_arc"/>
</dbReference>
<evidence type="ECO:0000313" key="2">
    <source>
        <dbReference type="Proteomes" id="UP000677244"/>
    </source>
</evidence>
<name>A0ABS3YQQ7_9BACT</name>
<keyword evidence="2" id="KW-1185">Reference proteome</keyword>
<dbReference type="Proteomes" id="UP000677244">
    <property type="component" value="Unassembled WGS sequence"/>
</dbReference>
<protein>
    <submittedName>
        <fullName evidence="1">Twin-arginine translocation signal domain-containing protein</fullName>
    </submittedName>
</protein>
<dbReference type="PROSITE" id="PS51318">
    <property type="entry name" value="TAT"/>
    <property type="match status" value="1"/>
</dbReference>
<gene>
    <name evidence="1" type="ORF">J7I42_06550</name>
</gene>
<comment type="caution">
    <text evidence="1">The sequence shown here is derived from an EMBL/GenBank/DDBJ whole genome shotgun (WGS) entry which is preliminary data.</text>
</comment>
<dbReference type="Gene3D" id="3.40.1260.10">
    <property type="entry name" value="DsrEFH-like"/>
    <property type="match status" value="1"/>
</dbReference>
<dbReference type="InterPro" id="IPR027396">
    <property type="entry name" value="DsrEFH-like"/>
</dbReference>
<accession>A0ABS3YQQ7</accession>
<reference evidence="1 2" key="1">
    <citation type="submission" date="2021-03" db="EMBL/GenBank/DDBJ databases">
        <title>Assistant Professor.</title>
        <authorList>
            <person name="Huq M.A."/>
        </authorList>
    </citation>
    <scope>NUCLEOTIDE SEQUENCE [LARGE SCALE GENOMIC DNA]</scope>
    <source>
        <strain evidence="1 2">MAH-29</strain>
    </source>
</reference>
<evidence type="ECO:0000313" key="1">
    <source>
        <dbReference type="EMBL" id="MBO9199917.1"/>
    </source>
</evidence>
<proteinExistence type="predicted"/>